<gene>
    <name evidence="4" type="ORF">A3A20_01935</name>
</gene>
<evidence type="ECO:0000256" key="1">
    <source>
        <dbReference type="ARBA" id="ARBA00023002"/>
    </source>
</evidence>
<keyword evidence="1" id="KW-0560">Oxidoreductase</keyword>
<dbReference type="Gene3D" id="3.40.50.720">
    <property type="entry name" value="NAD(P)-binding Rossmann-like Domain"/>
    <property type="match status" value="2"/>
</dbReference>
<evidence type="ECO:0000313" key="4">
    <source>
        <dbReference type="EMBL" id="OGM91675.1"/>
    </source>
</evidence>
<feature type="domain" description="Alanine dehydrogenase/pyridine nucleotide transhydrogenase N-terminal" evidence="3">
    <location>
        <begin position="4"/>
        <end position="136"/>
    </location>
</feature>
<sequence>MIIGVPKELKAFEGRAGLDPLGVLALIRENRIVLVENSAGALAGFSDEEYIKAGANICSRKKLWESAELIVKVKEPLPEEYPFFRNGLTIMAFFHFSANSELKEKCASAGINAIPYEEIQTSNGEKPILKAMSVIAGEVAVDMAVQYLRTEYGRRGILMSDAVVTIIGALGNVGSRAHSLLKNRAKRIYILDNRGARPATPENIVEAISKSDIVIGAAVNKAGGAPHLITRDMVKRMRPGSVLIDVAIDEGGISETSRPTTYANPYYFDEGVIHVCVANLPGGVPRSATPRLVNESLPYIMGVASGINIL</sequence>
<dbReference type="PANTHER" id="PTHR42795:SF1">
    <property type="entry name" value="ALANINE DEHYDROGENASE"/>
    <property type="match status" value="1"/>
</dbReference>
<dbReference type="SMART" id="SM01002">
    <property type="entry name" value="AlaDh_PNT_C"/>
    <property type="match status" value="1"/>
</dbReference>
<dbReference type="InterPro" id="IPR036291">
    <property type="entry name" value="NAD(P)-bd_dom_sf"/>
</dbReference>
<dbReference type="EMBL" id="MGIR01000001">
    <property type="protein sequence ID" value="OGM91675.1"/>
    <property type="molecule type" value="Genomic_DNA"/>
</dbReference>
<dbReference type="GO" id="GO:0006524">
    <property type="term" value="P:alanine catabolic process"/>
    <property type="evidence" value="ECO:0007669"/>
    <property type="project" value="TreeGrafter"/>
</dbReference>
<dbReference type="GO" id="GO:0000286">
    <property type="term" value="F:alanine dehydrogenase activity"/>
    <property type="evidence" value="ECO:0007669"/>
    <property type="project" value="TreeGrafter"/>
</dbReference>
<evidence type="ECO:0000259" key="2">
    <source>
        <dbReference type="SMART" id="SM01002"/>
    </source>
</evidence>
<protein>
    <submittedName>
        <fullName evidence="4">Uncharacterized protein</fullName>
    </submittedName>
</protein>
<dbReference type="GO" id="GO:0005886">
    <property type="term" value="C:plasma membrane"/>
    <property type="evidence" value="ECO:0007669"/>
    <property type="project" value="TreeGrafter"/>
</dbReference>
<feature type="domain" description="Alanine dehydrogenase/pyridine nucleotide transhydrogenase NAD(H)-binding" evidence="2">
    <location>
        <begin position="148"/>
        <end position="276"/>
    </location>
</feature>
<reference evidence="4 5" key="1">
    <citation type="journal article" date="2016" name="Nat. Commun.">
        <title>Thousands of microbial genomes shed light on interconnected biogeochemical processes in an aquifer system.</title>
        <authorList>
            <person name="Anantharaman K."/>
            <person name="Brown C.T."/>
            <person name="Hug L.A."/>
            <person name="Sharon I."/>
            <person name="Castelle C.J."/>
            <person name="Probst A.J."/>
            <person name="Thomas B.C."/>
            <person name="Singh A."/>
            <person name="Wilkins M.J."/>
            <person name="Karaoz U."/>
            <person name="Brodie E.L."/>
            <person name="Williams K.H."/>
            <person name="Hubbard S.S."/>
            <person name="Banfield J.F."/>
        </authorList>
    </citation>
    <scope>NUCLEOTIDE SEQUENCE [LARGE SCALE GENOMIC DNA]</scope>
</reference>
<proteinExistence type="predicted"/>
<name>A0A1F8DV46_9BACT</name>
<dbReference type="Pfam" id="PF05222">
    <property type="entry name" value="AlaDh_PNT_N"/>
    <property type="match status" value="1"/>
</dbReference>
<dbReference type="SUPFAM" id="SSF52283">
    <property type="entry name" value="Formate/glycerate dehydrogenase catalytic domain-like"/>
    <property type="match status" value="1"/>
</dbReference>
<accession>A0A1F8DV46</accession>
<dbReference type="AlphaFoldDB" id="A0A1F8DV46"/>
<dbReference type="Proteomes" id="UP000178946">
    <property type="component" value="Unassembled WGS sequence"/>
</dbReference>
<dbReference type="InterPro" id="IPR007886">
    <property type="entry name" value="AlaDH/PNT_N"/>
</dbReference>
<dbReference type="STRING" id="1802557.A3A20_01935"/>
<evidence type="ECO:0000259" key="3">
    <source>
        <dbReference type="SMART" id="SM01003"/>
    </source>
</evidence>
<dbReference type="PANTHER" id="PTHR42795">
    <property type="entry name" value="ALANINE DEHYDROGENASE"/>
    <property type="match status" value="1"/>
</dbReference>
<comment type="caution">
    <text evidence="4">The sequence shown here is derived from an EMBL/GenBank/DDBJ whole genome shotgun (WGS) entry which is preliminary data.</text>
</comment>
<dbReference type="Pfam" id="PF01262">
    <property type="entry name" value="AlaDh_PNT_C"/>
    <property type="match status" value="1"/>
</dbReference>
<dbReference type="InterPro" id="IPR007698">
    <property type="entry name" value="AlaDH/PNT_NAD(H)-bd"/>
</dbReference>
<evidence type="ECO:0000313" key="5">
    <source>
        <dbReference type="Proteomes" id="UP000178946"/>
    </source>
</evidence>
<dbReference type="SUPFAM" id="SSF51735">
    <property type="entry name" value="NAD(P)-binding Rossmann-fold domains"/>
    <property type="match status" value="1"/>
</dbReference>
<organism evidence="4 5">
    <name type="scientific">Candidatus Wolfebacteria bacterium RIFCSPLOWO2_01_FULL_45_19</name>
    <dbReference type="NCBI Taxonomy" id="1802557"/>
    <lineage>
        <taxon>Bacteria</taxon>
        <taxon>Candidatus Wolfeibacteriota</taxon>
    </lineage>
</organism>
<dbReference type="SMART" id="SM01003">
    <property type="entry name" value="AlaDh_PNT_N"/>
    <property type="match status" value="1"/>
</dbReference>